<dbReference type="Proteomes" id="UP000887579">
    <property type="component" value="Unplaced"/>
</dbReference>
<evidence type="ECO:0000313" key="1">
    <source>
        <dbReference type="Proteomes" id="UP000887579"/>
    </source>
</evidence>
<proteinExistence type="predicted"/>
<evidence type="ECO:0000313" key="2">
    <source>
        <dbReference type="WBParaSite" id="ES5_v2.g10625.t1"/>
    </source>
</evidence>
<protein>
    <submittedName>
        <fullName evidence="2">Uncharacterized protein</fullName>
    </submittedName>
</protein>
<dbReference type="WBParaSite" id="ES5_v2.g10625.t1">
    <property type="protein sequence ID" value="ES5_v2.g10625.t1"/>
    <property type="gene ID" value="ES5_v2.g10625"/>
</dbReference>
<accession>A0AC34F0W9</accession>
<reference evidence="2" key="1">
    <citation type="submission" date="2022-11" db="UniProtKB">
        <authorList>
            <consortium name="WormBaseParasite"/>
        </authorList>
    </citation>
    <scope>IDENTIFICATION</scope>
</reference>
<sequence>MDKSENSLVAENERLKQLVEKLQKAICNQAINISRLEDEKDVCLDNSRRYDDIDTEDIKDKEEELQSKYALQIEDERKKYESELAELKATFSKQVADLEKQNEAQKEKIKNLDELLLLSAKNVKSESQQIGLQDQIDKLQSSNDNSDKKIKELEAQLESKTKTENLLKARMDERKQQNDNQKKLLTIKDKEFKAAVQERNKTIKDLEAKLVSKTKKADALQSKIDEMKQRQNQLHTFLQNNDTETTTEPSETQVPEIQKRRRGRPSKPGSKLLNVAVPETNSLNNIEQSAESQQSEIPSTTPANGIKKRGRPRKIQ</sequence>
<name>A0AC34F0W9_9BILA</name>
<organism evidence="1 2">
    <name type="scientific">Panagrolaimus sp. ES5</name>
    <dbReference type="NCBI Taxonomy" id="591445"/>
    <lineage>
        <taxon>Eukaryota</taxon>
        <taxon>Metazoa</taxon>
        <taxon>Ecdysozoa</taxon>
        <taxon>Nematoda</taxon>
        <taxon>Chromadorea</taxon>
        <taxon>Rhabditida</taxon>
        <taxon>Tylenchina</taxon>
        <taxon>Panagrolaimomorpha</taxon>
        <taxon>Panagrolaimoidea</taxon>
        <taxon>Panagrolaimidae</taxon>
        <taxon>Panagrolaimus</taxon>
    </lineage>
</organism>